<dbReference type="SMART" id="SM00906">
    <property type="entry name" value="Fungal_trans"/>
    <property type="match status" value="1"/>
</dbReference>
<dbReference type="SUPFAM" id="SSF57701">
    <property type="entry name" value="Zn2/Cys6 DNA-binding domain"/>
    <property type="match status" value="1"/>
</dbReference>
<evidence type="ECO:0000313" key="7">
    <source>
        <dbReference type="EMBL" id="EHK41235.1"/>
    </source>
</evidence>
<protein>
    <recommendedName>
        <fullName evidence="6">Zn(2)-C6 fungal-type domain-containing protein</fullName>
    </recommendedName>
</protein>
<feature type="compositionally biased region" description="Basic residues" evidence="5">
    <location>
        <begin position="101"/>
        <end position="115"/>
    </location>
</feature>
<dbReference type="InterPro" id="IPR036864">
    <property type="entry name" value="Zn2-C6_fun-type_DNA-bd_sf"/>
</dbReference>
<gene>
    <name evidence="7" type="ORF">TRIATDRAFT_321480</name>
</gene>
<proteinExistence type="predicted"/>
<dbReference type="CDD" id="cd12148">
    <property type="entry name" value="fungal_TF_MHR"/>
    <property type="match status" value="1"/>
</dbReference>
<dbReference type="Pfam" id="PF00172">
    <property type="entry name" value="Zn_clus"/>
    <property type="match status" value="1"/>
</dbReference>
<keyword evidence="2" id="KW-0805">Transcription regulation</keyword>
<dbReference type="InterPro" id="IPR001138">
    <property type="entry name" value="Zn2Cys6_DnaBD"/>
</dbReference>
<keyword evidence="8" id="KW-1185">Reference proteome</keyword>
<dbReference type="GO" id="GO:0000981">
    <property type="term" value="F:DNA-binding transcription factor activity, RNA polymerase II-specific"/>
    <property type="evidence" value="ECO:0007669"/>
    <property type="project" value="InterPro"/>
</dbReference>
<dbReference type="EMBL" id="ABDG02000027">
    <property type="protein sequence ID" value="EHK41235.1"/>
    <property type="molecule type" value="Genomic_DNA"/>
</dbReference>
<sequence>MTRPRVPDDKRQRTARACDSCKRRKQKCNGLHPCNTCIKRNLICDYTDGRGPAKLMSVHATSPTGQSNASDSVDTVAATSSREATLETSPKKATKQGKPVRQAKRRSRGKAKRSPNVHEACSVSEGDESSRQSTGSESDEEAEIIGHIRMLQDPMERLLYIGDSSTLSYLQLIRMIVFNTTGPSAFTDDPNRHHILEPAASITPSAMVPYMLPNRDVTNFLVESYFVNTSALIELFDAKTFYQYLDACYETPLEVNSSTLCLVYLTLAIGLALATPVPNSPEDLMIKSLQEAPEERAEALFRAAKCLSDPLNAVEHADFWMIQAWTLMAFYMLITSKRNAAYAYCGMAVRSAYSLGMHQETEMKFENETARRNVWRSLFVLDKFLATALGRPAAIYEEDCSSNVLYLPADQSPKSAQEEEDIRQAGLDSSVRIYTTISTMLKKVYSEKKVSTNLAQEIVDDCQLWALNAHPSLAAEDLLNGKAPKEMGIPILHTRPTISNDGEPFHRTFSRAEKFSQACVAASTHSVMIIQAAFEAKYLPRCNPFILYFLFAATLIILSNEFAGLYENEHYAESVGSAIKIMDYCATTDVQAQRMLYILQSFLADVGKHSKSPATSEQSELPLPDAYIGDPEEVLHTRRQSLTARRNQQEPSTPIGGSSSDVMEYYSHMETDASQSTIDTQDMGPLAMRGERSMSSATNPAVPRRSSIGPHIYRGANLELAKAELSLDEFDPDGSAEYQQDMDSDEMKAYSHGYSSVMMSHGEQPAFQVHHGGNFRAYNTPNMSSAGSQEAGSAHFDGRYL</sequence>
<feature type="compositionally biased region" description="Polar residues" evidence="5">
    <location>
        <begin position="781"/>
        <end position="791"/>
    </location>
</feature>
<dbReference type="Proteomes" id="UP000005426">
    <property type="component" value="Unassembled WGS sequence"/>
</dbReference>
<dbReference type="SMART" id="SM00066">
    <property type="entry name" value="GAL4"/>
    <property type="match status" value="1"/>
</dbReference>
<reference evidence="7 8" key="1">
    <citation type="journal article" date="2011" name="Genome Biol.">
        <title>Comparative genome sequence analysis underscores mycoparasitism as the ancestral life style of Trichoderma.</title>
        <authorList>
            <person name="Kubicek C.P."/>
            <person name="Herrera-Estrella A."/>
            <person name="Seidl-Seiboth V."/>
            <person name="Martinez D.A."/>
            <person name="Druzhinina I.S."/>
            <person name="Thon M."/>
            <person name="Zeilinger S."/>
            <person name="Casas-Flores S."/>
            <person name="Horwitz B.A."/>
            <person name="Mukherjee P.K."/>
            <person name="Mukherjee M."/>
            <person name="Kredics L."/>
            <person name="Alcaraz L.D."/>
            <person name="Aerts A."/>
            <person name="Antal Z."/>
            <person name="Atanasova L."/>
            <person name="Cervantes-Badillo M.G."/>
            <person name="Challacombe J."/>
            <person name="Chertkov O."/>
            <person name="McCluskey K."/>
            <person name="Coulpier F."/>
            <person name="Deshpande N."/>
            <person name="von Doehren H."/>
            <person name="Ebbole D.J."/>
            <person name="Esquivel-Naranjo E.U."/>
            <person name="Fekete E."/>
            <person name="Flipphi M."/>
            <person name="Glaser F."/>
            <person name="Gomez-Rodriguez E.Y."/>
            <person name="Gruber S."/>
            <person name="Han C."/>
            <person name="Henrissat B."/>
            <person name="Hermosa R."/>
            <person name="Hernandez-Onate M."/>
            <person name="Karaffa L."/>
            <person name="Kosti I."/>
            <person name="Le Crom S."/>
            <person name="Lindquist E."/>
            <person name="Lucas S."/>
            <person name="Luebeck M."/>
            <person name="Luebeck P.S."/>
            <person name="Margeot A."/>
            <person name="Metz B."/>
            <person name="Misra M."/>
            <person name="Nevalainen H."/>
            <person name="Omann M."/>
            <person name="Packer N."/>
            <person name="Perrone G."/>
            <person name="Uresti-Rivera E.E."/>
            <person name="Salamov A."/>
            <person name="Schmoll M."/>
            <person name="Seiboth B."/>
            <person name="Shapiro H."/>
            <person name="Sukno S."/>
            <person name="Tamayo-Ramos J.A."/>
            <person name="Tisch D."/>
            <person name="Wiest A."/>
            <person name="Wilkinson H.H."/>
            <person name="Zhang M."/>
            <person name="Coutinho P.M."/>
            <person name="Kenerley C.M."/>
            <person name="Monte E."/>
            <person name="Baker S.E."/>
            <person name="Grigoriev I.V."/>
        </authorList>
    </citation>
    <scope>NUCLEOTIDE SEQUENCE [LARGE SCALE GENOMIC DNA]</scope>
    <source>
        <strain evidence="8">ATCC 20476 / IMI 206040</strain>
    </source>
</reference>
<evidence type="ECO:0000256" key="3">
    <source>
        <dbReference type="ARBA" id="ARBA00023163"/>
    </source>
</evidence>
<dbReference type="GO" id="GO:0006351">
    <property type="term" value="P:DNA-templated transcription"/>
    <property type="evidence" value="ECO:0007669"/>
    <property type="project" value="InterPro"/>
</dbReference>
<dbReference type="PROSITE" id="PS50048">
    <property type="entry name" value="ZN2_CY6_FUNGAL_2"/>
    <property type="match status" value="1"/>
</dbReference>
<evidence type="ECO:0000259" key="6">
    <source>
        <dbReference type="PROSITE" id="PS50048"/>
    </source>
</evidence>
<feature type="region of interest" description="Disordered" evidence="5">
    <location>
        <begin position="57"/>
        <end position="141"/>
    </location>
</feature>
<dbReference type="GO" id="GO:0000435">
    <property type="term" value="P:positive regulation of transcription from RNA polymerase II promoter by galactose"/>
    <property type="evidence" value="ECO:0007669"/>
    <property type="project" value="TreeGrafter"/>
</dbReference>
<dbReference type="PANTHER" id="PTHR47424">
    <property type="entry name" value="REGULATORY PROTEIN GAL4"/>
    <property type="match status" value="1"/>
</dbReference>
<organism evidence="7 8">
    <name type="scientific">Hypocrea atroviridis (strain ATCC 20476 / IMI 206040)</name>
    <name type="common">Trichoderma atroviride</name>
    <dbReference type="NCBI Taxonomy" id="452589"/>
    <lineage>
        <taxon>Eukaryota</taxon>
        <taxon>Fungi</taxon>
        <taxon>Dikarya</taxon>
        <taxon>Ascomycota</taxon>
        <taxon>Pezizomycotina</taxon>
        <taxon>Sordariomycetes</taxon>
        <taxon>Hypocreomycetidae</taxon>
        <taxon>Hypocreales</taxon>
        <taxon>Hypocreaceae</taxon>
        <taxon>Trichoderma</taxon>
    </lineage>
</organism>
<evidence type="ECO:0000256" key="4">
    <source>
        <dbReference type="ARBA" id="ARBA00023242"/>
    </source>
</evidence>
<dbReference type="Gene3D" id="4.10.240.10">
    <property type="entry name" value="Zn(2)-C6 fungal-type DNA-binding domain"/>
    <property type="match status" value="1"/>
</dbReference>
<evidence type="ECO:0000256" key="1">
    <source>
        <dbReference type="ARBA" id="ARBA00022723"/>
    </source>
</evidence>
<dbReference type="OMA" id="RMLQDPM"/>
<dbReference type="eggNOG" id="ENOG502QVYJ">
    <property type="taxonomic scope" value="Eukaryota"/>
</dbReference>
<keyword evidence="3" id="KW-0804">Transcription</keyword>
<evidence type="ECO:0000256" key="2">
    <source>
        <dbReference type="ARBA" id="ARBA00023015"/>
    </source>
</evidence>
<dbReference type="PROSITE" id="PS00463">
    <property type="entry name" value="ZN2_CY6_FUNGAL_1"/>
    <property type="match status" value="1"/>
</dbReference>
<dbReference type="STRING" id="452589.G9P4Z5"/>
<feature type="region of interest" description="Disordered" evidence="5">
    <location>
        <begin position="781"/>
        <end position="801"/>
    </location>
</feature>
<feature type="domain" description="Zn(2)-C6 fungal-type" evidence="6">
    <location>
        <begin position="17"/>
        <end position="46"/>
    </location>
</feature>
<keyword evidence="4" id="KW-0539">Nucleus</keyword>
<comment type="caution">
    <text evidence="7">The sequence shown here is derived from an EMBL/GenBank/DDBJ whole genome shotgun (WGS) entry which is preliminary data.</text>
</comment>
<name>G9P4Z5_HYPAI</name>
<dbReference type="HOGENOM" id="CLU_010170_1_0_1"/>
<evidence type="ECO:0000313" key="8">
    <source>
        <dbReference type="Proteomes" id="UP000005426"/>
    </source>
</evidence>
<dbReference type="CDD" id="cd00067">
    <property type="entry name" value="GAL4"/>
    <property type="match status" value="1"/>
</dbReference>
<dbReference type="Pfam" id="PF04082">
    <property type="entry name" value="Fungal_trans"/>
    <property type="match status" value="1"/>
</dbReference>
<keyword evidence="1" id="KW-0479">Metal-binding</keyword>
<dbReference type="InterPro" id="IPR007219">
    <property type="entry name" value="XnlR_reg_dom"/>
</dbReference>
<dbReference type="GO" id="GO:0008270">
    <property type="term" value="F:zinc ion binding"/>
    <property type="evidence" value="ECO:0007669"/>
    <property type="project" value="InterPro"/>
</dbReference>
<dbReference type="GO" id="GO:0005634">
    <property type="term" value="C:nucleus"/>
    <property type="evidence" value="ECO:0007669"/>
    <property type="project" value="TreeGrafter"/>
</dbReference>
<dbReference type="GO" id="GO:0000978">
    <property type="term" value="F:RNA polymerase II cis-regulatory region sequence-specific DNA binding"/>
    <property type="evidence" value="ECO:0007669"/>
    <property type="project" value="TreeGrafter"/>
</dbReference>
<dbReference type="OrthoDB" id="4064873at2759"/>
<feature type="compositionally biased region" description="Polar residues" evidence="5">
    <location>
        <begin position="59"/>
        <end position="88"/>
    </location>
</feature>
<accession>G9P4Z5</accession>
<dbReference type="InterPro" id="IPR051127">
    <property type="entry name" value="Fungal_SecMet_Regulators"/>
</dbReference>
<dbReference type="AlphaFoldDB" id="G9P4Z5"/>
<evidence type="ECO:0000256" key="5">
    <source>
        <dbReference type="SAM" id="MobiDB-lite"/>
    </source>
</evidence>
<dbReference type="PANTHER" id="PTHR47424:SF9">
    <property type="entry name" value="TAH-2"/>
    <property type="match status" value="1"/>
</dbReference>